<dbReference type="RefSeq" id="WP_161483923.1">
    <property type="nucleotide sequence ID" value="NZ_WXEW01000012.1"/>
</dbReference>
<keyword evidence="2" id="KW-0732">Signal</keyword>
<dbReference type="EMBL" id="WXEW01000012">
    <property type="protein sequence ID" value="NAS26969.1"/>
    <property type="molecule type" value="Genomic_DNA"/>
</dbReference>
<feature type="transmembrane region" description="Helical" evidence="1">
    <location>
        <begin position="349"/>
        <end position="368"/>
    </location>
</feature>
<proteinExistence type="predicted"/>
<protein>
    <submittedName>
        <fullName evidence="3">Uncharacterized protein</fullName>
    </submittedName>
</protein>
<feature type="transmembrane region" description="Helical" evidence="1">
    <location>
        <begin position="380"/>
        <end position="399"/>
    </location>
</feature>
<keyword evidence="1" id="KW-1133">Transmembrane helix</keyword>
<dbReference type="Proteomes" id="UP000479526">
    <property type="component" value="Unassembled WGS sequence"/>
</dbReference>
<feature type="transmembrane region" description="Helical" evidence="1">
    <location>
        <begin position="451"/>
        <end position="473"/>
    </location>
</feature>
<reference evidence="3 4" key="1">
    <citation type="submission" date="2020-01" db="EMBL/GenBank/DDBJ databases">
        <title>Herbidospora sp. NEAU-GS84 nov., a novel actinomycete isolated from soil.</title>
        <authorList>
            <person name="Han L."/>
        </authorList>
    </citation>
    <scope>NUCLEOTIDE SEQUENCE [LARGE SCALE GENOMIC DNA]</scope>
    <source>
        <strain evidence="3 4">NEAU-GS84</strain>
    </source>
</reference>
<dbReference type="AlphaFoldDB" id="A0A7C9N5R7"/>
<evidence type="ECO:0000313" key="4">
    <source>
        <dbReference type="Proteomes" id="UP000479526"/>
    </source>
</evidence>
<evidence type="ECO:0000313" key="3">
    <source>
        <dbReference type="EMBL" id="NAS26969.1"/>
    </source>
</evidence>
<comment type="caution">
    <text evidence="3">The sequence shown here is derived from an EMBL/GenBank/DDBJ whole genome shotgun (WGS) entry which is preliminary data.</text>
</comment>
<feature type="signal peptide" evidence="2">
    <location>
        <begin position="1"/>
        <end position="26"/>
    </location>
</feature>
<dbReference type="Gene3D" id="3.40.720.10">
    <property type="entry name" value="Alkaline Phosphatase, subunit A"/>
    <property type="match status" value="1"/>
</dbReference>
<feature type="transmembrane region" description="Helical" evidence="1">
    <location>
        <begin position="485"/>
        <end position="504"/>
    </location>
</feature>
<feature type="transmembrane region" description="Helical" evidence="1">
    <location>
        <begin position="657"/>
        <end position="675"/>
    </location>
</feature>
<feature type="transmembrane region" description="Helical" evidence="1">
    <location>
        <begin position="321"/>
        <end position="342"/>
    </location>
</feature>
<feature type="transmembrane region" description="Helical" evidence="1">
    <location>
        <begin position="411"/>
        <end position="431"/>
    </location>
</feature>
<organism evidence="3 4">
    <name type="scientific">Herbidospora solisilvae</name>
    <dbReference type="NCBI Taxonomy" id="2696284"/>
    <lineage>
        <taxon>Bacteria</taxon>
        <taxon>Bacillati</taxon>
        <taxon>Actinomycetota</taxon>
        <taxon>Actinomycetes</taxon>
        <taxon>Streptosporangiales</taxon>
        <taxon>Streptosporangiaceae</taxon>
        <taxon>Herbidospora</taxon>
    </lineage>
</organism>
<feature type="chain" id="PRO_5028931898" evidence="2">
    <location>
        <begin position="27"/>
        <end position="701"/>
    </location>
</feature>
<evidence type="ECO:0000256" key="2">
    <source>
        <dbReference type="SAM" id="SignalP"/>
    </source>
</evidence>
<evidence type="ECO:0000256" key="1">
    <source>
        <dbReference type="SAM" id="Phobius"/>
    </source>
</evidence>
<dbReference type="SUPFAM" id="SSF53649">
    <property type="entry name" value="Alkaline phosphatase-like"/>
    <property type="match status" value="1"/>
</dbReference>
<feature type="transmembrane region" description="Helical" evidence="1">
    <location>
        <begin position="510"/>
        <end position="527"/>
    </location>
</feature>
<dbReference type="InterPro" id="IPR017850">
    <property type="entry name" value="Alkaline_phosphatase_core_sf"/>
</dbReference>
<feature type="transmembrane region" description="Helical" evidence="1">
    <location>
        <begin position="534"/>
        <end position="554"/>
    </location>
</feature>
<sequence>MRRWAAGMVTAMLVAIVWGTPAAAHADDPGQVALIGVPGLMWSDVTEGDTPNLWRLAGESAVGSLSVKAVGTITCPYDGWLTVSAGIRSAVGSRCGLPPEPVEGTNRLHEFGWFASVAGVPTAGSVGVLPGTTAVGPGAVLALSDAQGSVDRYHATVDQVADWSAPVIAVDVDTLIRPYIDADGKLSREPEAVATADRAAAVRQADAQVGAVLANLPATATVLVAGLADHGPVPHLRVAMMRAPGTTGTSLLGSGSTHRDDMIILPDLTATLFSAAGQAAAIPPTVIGQPLRAGEPIPLDEAVDRLRNADTAGQTIRNMGGIFFTTLAVLQVLFYGAAFLLLRRRSALGVVRVAAVALASIPVSTYLINLTPWEAGPAPTLTLVGGLVACDVVLTVLALRAARLTRPENILAPLIVVAGVTAAVLLGDLLSGTHLQLNSVMGYTGVVGARYYGLGNIPFALLATAVLLVATAVADTLVRHGRRPLAVGLIAGLGVFAMILGGWPGVGSDFGGVIAFVPGIAVAALIVAGRRVSVWKLGLFCVAGGVTVLAIAYLDYRRPPGSRTHLGRFVGQIFDGTFWPVIARKLDAMLGTLLSPNLMPVVIAAVAFLVFAVLRPGAATAGVLPVAFERAPTLKAGLLGALVSGGVGMLVNDSGAAVLSMALALAVPLVLSAGIRAIQLDGASPGDGGRAEGTVEQTRVA</sequence>
<gene>
    <name evidence="3" type="ORF">GT755_35530</name>
</gene>
<name>A0A7C9N5R7_9ACTN</name>
<keyword evidence="1" id="KW-0812">Transmembrane</keyword>
<feature type="transmembrane region" description="Helical" evidence="1">
    <location>
        <begin position="594"/>
        <end position="614"/>
    </location>
</feature>
<keyword evidence="1" id="KW-0472">Membrane</keyword>
<keyword evidence="4" id="KW-1185">Reference proteome</keyword>
<accession>A0A7C9N5R7</accession>